<comment type="caution">
    <text evidence="1">The sequence shown here is derived from an EMBL/GenBank/DDBJ whole genome shotgun (WGS) entry which is preliminary data.</text>
</comment>
<reference evidence="2" key="1">
    <citation type="submission" date="2015-03" db="EMBL/GenBank/DDBJ databases">
        <authorList>
            <consortium name="Pathogen Informatics"/>
        </authorList>
    </citation>
    <scope>NUCLEOTIDE SEQUENCE [LARGE SCALE GENOMIC DNA]</scope>
    <source>
        <strain evidence="2">N09902308</strain>
    </source>
</reference>
<dbReference type="Proteomes" id="UP000039021">
    <property type="component" value="Unassembled WGS sequence"/>
</dbReference>
<sequence length="49" mass="5447">MLIWNGIDVWSIVVPSGRVIACTREMPGTRKMPLASLSRTRKSAGFRIS</sequence>
<protein>
    <submittedName>
        <fullName evidence="1">Uncharacterized protein</fullName>
    </submittedName>
</protein>
<organism evidence="1 2">
    <name type="scientific">Mycobacterium tuberculosis</name>
    <dbReference type="NCBI Taxonomy" id="1773"/>
    <lineage>
        <taxon>Bacteria</taxon>
        <taxon>Bacillati</taxon>
        <taxon>Actinomycetota</taxon>
        <taxon>Actinomycetes</taxon>
        <taxon>Mycobacteriales</taxon>
        <taxon>Mycobacteriaceae</taxon>
        <taxon>Mycobacterium</taxon>
        <taxon>Mycobacterium tuberculosis complex</taxon>
    </lineage>
</organism>
<gene>
    <name evidence="1" type="ORF">ERS007739_00632</name>
</gene>
<dbReference type="AlphaFoldDB" id="A0A916L893"/>
<evidence type="ECO:0000313" key="1">
    <source>
        <dbReference type="EMBL" id="COX07723.1"/>
    </source>
</evidence>
<name>A0A916L893_MYCTX</name>
<accession>A0A916L893</accession>
<proteinExistence type="predicted"/>
<dbReference type="EMBL" id="CSBK01000192">
    <property type="protein sequence ID" value="COX07723.1"/>
    <property type="molecule type" value="Genomic_DNA"/>
</dbReference>
<evidence type="ECO:0000313" key="2">
    <source>
        <dbReference type="Proteomes" id="UP000039021"/>
    </source>
</evidence>